<keyword evidence="3 7" id="KW-1133">Transmembrane helix</keyword>
<keyword evidence="5" id="KW-0539">Nucleus</keyword>
<evidence type="ECO:0000256" key="5">
    <source>
        <dbReference type="ARBA" id="ARBA00023242"/>
    </source>
</evidence>
<dbReference type="Pfam" id="PF05705">
    <property type="entry name" value="DUF829"/>
    <property type="match status" value="1"/>
</dbReference>
<comment type="subcellular location">
    <subcellularLocation>
        <location evidence="6">Nucleus outer membrane</location>
        <topology evidence="6">Single-pass membrane protein</topology>
    </subcellularLocation>
</comment>
<evidence type="ECO:0000313" key="9">
    <source>
        <dbReference type="Proteomes" id="UP000009136"/>
    </source>
</evidence>
<evidence type="ECO:0000256" key="2">
    <source>
        <dbReference type="ARBA" id="ARBA00022692"/>
    </source>
</evidence>
<reference evidence="8" key="3">
    <citation type="submission" date="2025-09" db="UniProtKB">
        <authorList>
            <consortium name="Ensembl"/>
        </authorList>
    </citation>
    <scope>IDENTIFICATION</scope>
    <source>
        <strain evidence="8">Hereford</strain>
    </source>
</reference>
<dbReference type="PANTHER" id="PTHR12265">
    <property type="entry name" value="TRANSMEMBRANE PROTEIN 53"/>
    <property type="match status" value="1"/>
</dbReference>
<dbReference type="SUPFAM" id="SSF53474">
    <property type="entry name" value="alpha/beta-Hydrolases"/>
    <property type="match status" value="1"/>
</dbReference>
<keyword evidence="2 7" id="KW-0812">Transmembrane</keyword>
<evidence type="ECO:0000256" key="3">
    <source>
        <dbReference type="ARBA" id="ARBA00022989"/>
    </source>
</evidence>
<evidence type="ECO:0000256" key="1">
    <source>
        <dbReference type="ARBA" id="ARBA00007387"/>
    </source>
</evidence>
<dbReference type="PANTHER" id="PTHR12265:SF30">
    <property type="entry name" value="TRANSMEMBRANE PROTEIN 53"/>
    <property type="match status" value="1"/>
</dbReference>
<protein>
    <submittedName>
        <fullName evidence="8">Transmembrane protein 53</fullName>
    </submittedName>
</protein>
<name>A0AAA9SIK1_BOVIN</name>
<comment type="similarity">
    <text evidence="1">Belongs to the TMEM53 family.</text>
</comment>
<evidence type="ECO:0000256" key="7">
    <source>
        <dbReference type="SAM" id="Phobius"/>
    </source>
</evidence>
<keyword evidence="9" id="KW-1185">Reference proteome</keyword>
<dbReference type="GeneTree" id="ENSGT00390000000715"/>
<keyword evidence="4 7" id="KW-0472">Membrane</keyword>
<dbReference type="InterPro" id="IPR029058">
    <property type="entry name" value="AB_hydrolase_fold"/>
</dbReference>
<evidence type="ECO:0000256" key="6">
    <source>
        <dbReference type="ARBA" id="ARBA00034303"/>
    </source>
</evidence>
<dbReference type="AlphaFoldDB" id="A0AAA9SIK1"/>
<dbReference type="Proteomes" id="UP000009136">
    <property type="component" value="Chromosome 3"/>
</dbReference>
<accession>A0AAA9SIK1</accession>
<organism evidence="8 9">
    <name type="scientific">Bos taurus</name>
    <name type="common">Bovine</name>
    <dbReference type="NCBI Taxonomy" id="9913"/>
    <lineage>
        <taxon>Eukaryota</taxon>
        <taxon>Metazoa</taxon>
        <taxon>Chordata</taxon>
        <taxon>Craniata</taxon>
        <taxon>Vertebrata</taxon>
        <taxon>Euteleostomi</taxon>
        <taxon>Mammalia</taxon>
        <taxon>Eutheria</taxon>
        <taxon>Laurasiatheria</taxon>
        <taxon>Artiodactyla</taxon>
        <taxon>Ruminantia</taxon>
        <taxon>Pecora</taxon>
        <taxon>Bovidae</taxon>
        <taxon>Bovinae</taxon>
        <taxon>Bos</taxon>
    </lineage>
</organism>
<feature type="transmembrane region" description="Helical" evidence="7">
    <location>
        <begin position="172"/>
        <end position="196"/>
    </location>
</feature>
<dbReference type="GO" id="GO:0005640">
    <property type="term" value="C:nuclear outer membrane"/>
    <property type="evidence" value="ECO:0007669"/>
    <property type="project" value="UniProtKB-SubCell"/>
</dbReference>
<dbReference type="InterPro" id="IPR008547">
    <property type="entry name" value="DUF829_TMEM53"/>
</dbReference>
<sequence length="480" mass="53261">MASAQLDYTIEIPDQPCRSQENSPDQGGKEAGTRLPLVILLGWGGCSDKNLAKYSAIYHKRGCIVIRYTAPWHMVFFSETLGIPSLRVLAQKLLELLFDYEVEKEPLLFHVFSNAGVMLYRYVLELLQTHQRFCHLRVVGTIFDSGPGDSNLLGALRALAVVLEHRPAALRLLLLVAFTLVAFLFHVLLAPLTALFHTHFYDRLLDAASRWPELYLYSRADEVVLARDVERMVEARLAHQVLVRSVDFVSSAHVSHLRDYPTYYTTLCINFMHSCVHCSGAPAGLPDGCIPVSEMLQIHHSSSPWLSLPCLSPSNLRKALTTTPSGTGLLHGLLFAALAVAGRWHLCRDREGTHTLARWAAQWFWSRTTSHEPVQEPCWGHKGLKATGSGVLTRLGCHLQCITRGGEPPSSLLACSLTIPFPHPNTSILICTSQAGSTVTKKPCQQQFPRGRMDDQPPALASWLPQMATQQRPGRHSATA</sequence>
<evidence type="ECO:0000256" key="4">
    <source>
        <dbReference type="ARBA" id="ARBA00023136"/>
    </source>
</evidence>
<reference evidence="8" key="2">
    <citation type="submission" date="2025-08" db="UniProtKB">
        <authorList>
            <consortium name="Ensembl"/>
        </authorList>
    </citation>
    <scope>IDENTIFICATION</scope>
    <source>
        <strain evidence="8">Hereford</strain>
    </source>
</reference>
<reference evidence="8" key="1">
    <citation type="submission" date="2018-03" db="EMBL/GenBank/DDBJ databases">
        <title>ARS-UCD1.2.</title>
        <authorList>
            <person name="Rosen B.D."/>
            <person name="Bickhart D.M."/>
            <person name="Koren S."/>
            <person name="Schnabel R.D."/>
            <person name="Hall R."/>
            <person name="Zimin A."/>
            <person name="Dreischer C."/>
            <person name="Schultheiss S."/>
            <person name="Schroeder S.G."/>
            <person name="Elsik C.G."/>
            <person name="Couldrey C."/>
            <person name="Liu G.E."/>
            <person name="Van Tassell C.P."/>
            <person name="Phillippy A.M."/>
            <person name="Smith T.P.L."/>
            <person name="Medrano J.F."/>
        </authorList>
    </citation>
    <scope>NUCLEOTIDE SEQUENCE [LARGE SCALE GENOMIC DNA]</scope>
    <source>
        <strain evidence="8">Hereford</strain>
    </source>
</reference>
<evidence type="ECO:0000313" key="8">
    <source>
        <dbReference type="Ensembl" id="ENSBTAP00000083750.1"/>
    </source>
</evidence>
<dbReference type="Ensembl" id="ENSBTAT00000091421.2">
    <property type="protein sequence ID" value="ENSBTAP00000083750.1"/>
    <property type="gene ID" value="ENSBTAG00000012372.7"/>
</dbReference>
<proteinExistence type="inferred from homology"/>